<keyword evidence="2" id="KW-0255">Endonuclease</keyword>
<evidence type="ECO:0000313" key="8">
    <source>
        <dbReference type="Proteomes" id="UP000488776"/>
    </source>
</evidence>
<evidence type="ECO:0000313" key="4">
    <source>
        <dbReference type="EMBL" id="RHJ23439.1"/>
    </source>
</evidence>
<reference evidence="3 8" key="4">
    <citation type="submission" date="2020-02" db="EMBL/GenBank/DDBJ databases">
        <title>Antibiotic susceptibility profiles of lactic acid bacteria isolated from the human vagina and genetic basis of atypical resistances.</title>
        <authorList>
            <person name="Sirichoat A."/>
            <person name="Florez A.B."/>
            <person name="Vazquez L."/>
            <person name="Buppasiri P."/>
            <person name="Panya M."/>
            <person name="Lulitanond V."/>
            <person name="Mayo B."/>
        </authorList>
    </citation>
    <scope>NUCLEOTIDE SEQUENCE [LARGE SCALE GENOMIC DNA]</scope>
    <source>
        <strain evidence="3 8">VA07-1AN</strain>
    </source>
</reference>
<evidence type="ECO:0000313" key="1">
    <source>
        <dbReference type="EMBL" id="KAB7486599.1"/>
    </source>
</evidence>
<dbReference type="EMBL" id="LRPO01000051">
    <property type="protein sequence ID" value="KWZ80182.1"/>
    <property type="molecule type" value="Genomic_DNA"/>
</dbReference>
<reference evidence="2 5" key="1">
    <citation type="submission" date="2016-01" db="EMBL/GenBank/DDBJ databases">
        <authorList>
            <person name="Oliw E.H."/>
        </authorList>
    </citation>
    <scope>NUCLEOTIDE SEQUENCE [LARGE SCALE GENOMIC DNA]</scope>
    <source>
        <strain evidence="2 5">MJR8628B</strain>
    </source>
</reference>
<dbReference type="PATRIC" id="fig|1681.50.peg.807"/>
<keyword evidence="2" id="KW-0378">Hydrolase</keyword>
<evidence type="ECO:0000313" key="6">
    <source>
        <dbReference type="Proteomes" id="UP000283727"/>
    </source>
</evidence>
<dbReference type="GO" id="GO:0009036">
    <property type="term" value="F:type II site-specific deoxyribonuclease activity"/>
    <property type="evidence" value="ECO:0007669"/>
    <property type="project" value="InterPro"/>
</dbReference>
<gene>
    <name evidence="4" type="ORF">DW137_06980</name>
    <name evidence="3" type="ORF">G5T23_06775</name>
    <name evidence="1" type="ORF">GBA83_06205</name>
    <name evidence="2" type="ORF">HMPREF3196_01893</name>
</gene>
<dbReference type="EMBL" id="QRLR01000003">
    <property type="protein sequence ID" value="RHJ23439.1"/>
    <property type="molecule type" value="Genomic_DNA"/>
</dbReference>
<keyword evidence="2" id="KW-0540">Nuclease</keyword>
<protein>
    <submittedName>
        <fullName evidence="1">Eco47II family restriction endonuclease</fullName>
    </submittedName>
    <submittedName>
        <fullName evidence="2">Eco47II restriction endonuclease</fullName>
    </submittedName>
</protein>
<dbReference type="RefSeq" id="WP_047288708.1">
    <property type="nucleotide sequence ID" value="NZ_BCXK01000004.1"/>
</dbReference>
<dbReference type="GO" id="GO:0003677">
    <property type="term" value="F:DNA binding"/>
    <property type="evidence" value="ECO:0007669"/>
    <property type="project" value="InterPro"/>
</dbReference>
<dbReference type="EMBL" id="WDOP01000004">
    <property type="protein sequence ID" value="KAB7486599.1"/>
    <property type="molecule type" value="Genomic_DNA"/>
</dbReference>
<dbReference type="AlphaFoldDB" id="A0A133KKW4"/>
<dbReference type="EMBL" id="JAAJBJ010000006">
    <property type="protein sequence ID" value="NGG36719.1"/>
    <property type="molecule type" value="Genomic_DNA"/>
</dbReference>
<evidence type="ECO:0000313" key="5">
    <source>
        <dbReference type="Proteomes" id="UP000070092"/>
    </source>
</evidence>
<reference evidence="4 6" key="2">
    <citation type="submission" date="2018-08" db="EMBL/GenBank/DDBJ databases">
        <title>A genome reference for cultivated species of the human gut microbiota.</title>
        <authorList>
            <person name="Zou Y."/>
            <person name="Xue W."/>
            <person name="Luo G."/>
        </authorList>
    </citation>
    <scope>NUCLEOTIDE SEQUENCE [LARGE SCALE GENOMIC DNA]</scope>
    <source>
        <strain evidence="4 6">AM12-10</strain>
    </source>
</reference>
<dbReference type="Proteomes" id="UP000070092">
    <property type="component" value="Unassembled WGS sequence"/>
</dbReference>
<name>A0A133KKW4_BIFBI</name>
<dbReference type="REBASE" id="169765">
    <property type="entry name" value="Bbi8628BORF1894P"/>
</dbReference>
<dbReference type="Proteomes" id="UP000488776">
    <property type="component" value="Unassembled WGS sequence"/>
</dbReference>
<dbReference type="InterPro" id="IPR019057">
    <property type="entry name" value="Restrct_endonuc_II_Eco47II"/>
</dbReference>
<accession>A0A133KKW4</accession>
<dbReference type="Pfam" id="PF09553">
    <property type="entry name" value="RE_Eco47II"/>
    <property type="match status" value="1"/>
</dbReference>
<comment type="caution">
    <text evidence="2">The sequence shown here is derived from an EMBL/GenBank/DDBJ whole genome shotgun (WGS) entry which is preliminary data.</text>
</comment>
<dbReference type="Proteomes" id="UP000283727">
    <property type="component" value="Unassembled WGS sequence"/>
</dbReference>
<evidence type="ECO:0000313" key="3">
    <source>
        <dbReference type="EMBL" id="NGG36719.1"/>
    </source>
</evidence>
<evidence type="ECO:0000313" key="2">
    <source>
        <dbReference type="EMBL" id="KWZ80182.1"/>
    </source>
</evidence>
<evidence type="ECO:0000313" key="7">
    <source>
        <dbReference type="Proteomes" id="UP000451386"/>
    </source>
</evidence>
<organism evidence="2 5">
    <name type="scientific">Bifidobacterium bifidum</name>
    <dbReference type="NCBI Taxonomy" id="1681"/>
    <lineage>
        <taxon>Bacteria</taxon>
        <taxon>Bacillati</taxon>
        <taxon>Actinomycetota</taxon>
        <taxon>Actinomycetes</taxon>
        <taxon>Bifidobacteriales</taxon>
        <taxon>Bifidobacteriaceae</taxon>
        <taxon>Bifidobacterium</taxon>
    </lineage>
</organism>
<dbReference type="Proteomes" id="UP000451386">
    <property type="component" value="Unassembled WGS sequence"/>
</dbReference>
<reference evidence="1 7" key="3">
    <citation type="journal article" date="2019" name="Nat. Med.">
        <title>A library of human gut bacterial isolates paired with longitudinal multiomics data enables mechanistic microbiome research.</title>
        <authorList>
            <person name="Poyet M."/>
            <person name="Groussin M."/>
            <person name="Gibbons S.M."/>
            <person name="Avila-Pacheco J."/>
            <person name="Jiang X."/>
            <person name="Kearney S.M."/>
            <person name="Perrotta A.R."/>
            <person name="Berdy B."/>
            <person name="Zhao S."/>
            <person name="Lieberman T.D."/>
            <person name="Swanson P.K."/>
            <person name="Smith M."/>
            <person name="Roesemann S."/>
            <person name="Alexander J.E."/>
            <person name="Rich S.A."/>
            <person name="Livny J."/>
            <person name="Vlamakis H."/>
            <person name="Clish C."/>
            <person name="Bullock K."/>
            <person name="Deik A."/>
            <person name="Scott J."/>
            <person name="Pierce K.A."/>
            <person name="Xavier R.J."/>
            <person name="Alm E.J."/>
        </authorList>
    </citation>
    <scope>NUCLEOTIDE SEQUENCE [LARGE SCALE GENOMIC DNA]</scope>
    <source>
        <strain evidence="1 7">BIOML-A13</strain>
    </source>
</reference>
<dbReference type="GO" id="GO:0009307">
    <property type="term" value="P:DNA restriction-modification system"/>
    <property type="evidence" value="ECO:0007669"/>
    <property type="project" value="InterPro"/>
</dbReference>
<proteinExistence type="predicted"/>
<sequence>MNKHDYGLTWIDNDALYYEVKRNFDKFFAPERNKKQLPPDPFLILTQALITGESLNDSLGFEKTRKINKSLSNALGDMHQGILGLAPHWTTLGTAGGVLDIKTVDGYVHPVIGKPVVAEVKNRFNTIKASDEKDVWDKIDAAARLTNSQGYLFQIVPADTHRYDEKWEPSGRKAKNTVRRCDGATAYEIVFEYKNALHELYEALPAIFADIRSSDSMVSTIDRKTMELLYSSVFPA</sequence>